<dbReference type="Pfam" id="PF07681">
    <property type="entry name" value="DoxX"/>
    <property type="match status" value="1"/>
</dbReference>
<evidence type="ECO:0000313" key="9">
    <source>
        <dbReference type="Proteomes" id="UP000297891"/>
    </source>
</evidence>
<feature type="transmembrane region" description="Helical" evidence="7">
    <location>
        <begin position="12"/>
        <end position="34"/>
    </location>
</feature>
<evidence type="ECO:0000256" key="4">
    <source>
        <dbReference type="ARBA" id="ARBA00022692"/>
    </source>
</evidence>
<dbReference type="RefSeq" id="WP_100789456.1">
    <property type="nucleotide sequence ID" value="NZ_NPDQ01000002.1"/>
</dbReference>
<evidence type="ECO:0000256" key="5">
    <source>
        <dbReference type="ARBA" id="ARBA00022989"/>
    </source>
</evidence>
<gene>
    <name evidence="8" type="ORF">EHQ30_06550</name>
</gene>
<keyword evidence="5 7" id="KW-1133">Transmembrane helix</keyword>
<sequence>MLEKLFYTEASLLLTLLRLVLGLVILPHGLQKLAGMFGGYGYSATLDFFKSEGIPYAVGFLVIVAESFGALGLILGLFTRISSFGIGLTMIGAAIYVRKNGFFMNWFNQQAGEGFEYHILAIGIAVILMVAGGGSFAADSWIANKIQSN</sequence>
<dbReference type="GO" id="GO:0005886">
    <property type="term" value="C:plasma membrane"/>
    <property type="evidence" value="ECO:0007669"/>
    <property type="project" value="UniProtKB-SubCell"/>
</dbReference>
<keyword evidence="3" id="KW-1003">Cell membrane</keyword>
<keyword evidence="6 7" id="KW-0472">Membrane</keyword>
<feature type="transmembrane region" description="Helical" evidence="7">
    <location>
        <begin position="117"/>
        <end position="138"/>
    </location>
</feature>
<dbReference type="OrthoDB" id="346004at2"/>
<proteinExistence type="inferred from homology"/>
<comment type="subcellular location">
    <subcellularLocation>
        <location evidence="1">Cell membrane</location>
        <topology evidence="1">Multi-pass membrane protein</topology>
    </subcellularLocation>
</comment>
<dbReference type="InterPro" id="IPR051907">
    <property type="entry name" value="DoxX-like_oxidoreductase"/>
</dbReference>
<evidence type="ECO:0000313" key="8">
    <source>
        <dbReference type="EMBL" id="TGK96261.1"/>
    </source>
</evidence>
<comment type="similarity">
    <text evidence="2">Belongs to the DoxX family.</text>
</comment>
<organism evidence="8 9">
    <name type="scientific">Leptospira brenneri</name>
    <dbReference type="NCBI Taxonomy" id="2023182"/>
    <lineage>
        <taxon>Bacteria</taxon>
        <taxon>Pseudomonadati</taxon>
        <taxon>Spirochaetota</taxon>
        <taxon>Spirochaetia</taxon>
        <taxon>Leptospirales</taxon>
        <taxon>Leptospiraceae</taxon>
        <taxon>Leptospira</taxon>
    </lineage>
</organism>
<protein>
    <submittedName>
        <fullName evidence="8">DoxX family protein</fullName>
    </submittedName>
</protein>
<keyword evidence="4 7" id="KW-0812">Transmembrane</keyword>
<feature type="transmembrane region" description="Helical" evidence="7">
    <location>
        <begin position="54"/>
        <end position="74"/>
    </location>
</feature>
<feature type="transmembrane region" description="Helical" evidence="7">
    <location>
        <begin position="81"/>
        <end position="97"/>
    </location>
</feature>
<dbReference type="PANTHER" id="PTHR33452">
    <property type="entry name" value="OXIDOREDUCTASE CATD-RELATED"/>
    <property type="match status" value="1"/>
</dbReference>
<comment type="caution">
    <text evidence="8">The sequence shown here is derived from an EMBL/GenBank/DDBJ whole genome shotgun (WGS) entry which is preliminary data.</text>
</comment>
<evidence type="ECO:0000256" key="2">
    <source>
        <dbReference type="ARBA" id="ARBA00006679"/>
    </source>
</evidence>
<accession>A0A2M9Y3Q0</accession>
<dbReference type="PANTHER" id="PTHR33452:SF1">
    <property type="entry name" value="INNER MEMBRANE PROTEIN YPHA-RELATED"/>
    <property type="match status" value="1"/>
</dbReference>
<evidence type="ECO:0000256" key="6">
    <source>
        <dbReference type="ARBA" id="ARBA00023136"/>
    </source>
</evidence>
<evidence type="ECO:0000256" key="3">
    <source>
        <dbReference type="ARBA" id="ARBA00022475"/>
    </source>
</evidence>
<dbReference type="InterPro" id="IPR032808">
    <property type="entry name" value="DoxX"/>
</dbReference>
<dbReference type="EMBL" id="RQFP01000001">
    <property type="protein sequence ID" value="TGK96261.1"/>
    <property type="molecule type" value="Genomic_DNA"/>
</dbReference>
<evidence type="ECO:0000256" key="7">
    <source>
        <dbReference type="SAM" id="Phobius"/>
    </source>
</evidence>
<dbReference type="AlphaFoldDB" id="A0A2M9Y3Q0"/>
<keyword evidence="9" id="KW-1185">Reference proteome</keyword>
<dbReference type="Proteomes" id="UP000297891">
    <property type="component" value="Unassembled WGS sequence"/>
</dbReference>
<reference evidence="8" key="1">
    <citation type="journal article" date="2019" name="PLoS Negl. Trop. Dis.">
        <title>Revisiting the worldwide diversity of Leptospira species in the environment.</title>
        <authorList>
            <person name="Vincent A.T."/>
            <person name="Schiettekatte O."/>
            <person name="Bourhy P."/>
            <person name="Veyrier F.J."/>
            <person name="Picardeau M."/>
        </authorList>
    </citation>
    <scope>NUCLEOTIDE SEQUENCE [LARGE SCALE GENOMIC DNA]</scope>
    <source>
        <strain evidence="8">201800277</strain>
    </source>
</reference>
<evidence type="ECO:0000256" key="1">
    <source>
        <dbReference type="ARBA" id="ARBA00004651"/>
    </source>
</evidence>
<name>A0A2M9Y3Q0_9LEPT</name>